<protein>
    <submittedName>
        <fullName evidence="2">Serine/threonine protein kinase</fullName>
    </submittedName>
</protein>
<dbReference type="RefSeq" id="WP_073200103.1">
    <property type="nucleotide sequence ID" value="NZ_FRCZ01000001.1"/>
</dbReference>
<reference evidence="2 3" key="1">
    <citation type="submission" date="2016-11" db="EMBL/GenBank/DDBJ databases">
        <authorList>
            <person name="Jaros S."/>
            <person name="Januszkiewicz K."/>
            <person name="Wedrychowicz H."/>
        </authorList>
    </citation>
    <scope>NUCLEOTIDE SEQUENCE [LARGE SCALE GENOMIC DNA]</scope>
    <source>
        <strain evidence="2 3">CGMCC 1.10681</strain>
    </source>
</reference>
<dbReference type="AlphaFoldDB" id="A0A1M7L6L8"/>
<dbReference type="InterPro" id="IPR011009">
    <property type="entry name" value="Kinase-like_dom_sf"/>
</dbReference>
<sequence length="287" mass="33147">MKQIVSLKINDISFKLKENHDFQWLENVGNVFCVFDQQDSGNISFGVKNNNGTFFVKYAGAKPTDFSGDPNEAVKRLMDAIPIYRKLEHSSLIQLVDQFPVANGYAAVFEWFAGECLHPHWLFSGKDKYTHPDSPYYRFKSLDINKRLYVLDKIFAFHTFVESQGYVAVDFYDGSILYDFKRDEVKICDIDFYRKSPSVNDLGDFWGSKRFKSPEEYQLGAPIDSITNVYNMGAIAFGLVGGEMDHSLHKWEAGDKLYKVAQKAVERNREDRYSTVKEFYEAWKATL</sequence>
<dbReference type="SUPFAM" id="SSF56112">
    <property type="entry name" value="Protein kinase-like (PK-like)"/>
    <property type="match status" value="1"/>
</dbReference>
<accession>A0A1M7L6L8</accession>
<keyword evidence="2" id="KW-0418">Kinase</keyword>
<dbReference type="Proteomes" id="UP000184184">
    <property type="component" value="Unassembled WGS sequence"/>
</dbReference>
<feature type="domain" description="Protein kinase" evidence="1">
    <location>
        <begin position="32"/>
        <end position="287"/>
    </location>
</feature>
<dbReference type="InterPro" id="IPR000719">
    <property type="entry name" value="Prot_kinase_dom"/>
</dbReference>
<gene>
    <name evidence="2" type="ORF">SAMN05216179_0955</name>
</gene>
<organism evidence="2 3">
    <name type="scientific">Gracilibacillus kekensis</name>
    <dbReference type="NCBI Taxonomy" id="1027249"/>
    <lineage>
        <taxon>Bacteria</taxon>
        <taxon>Bacillati</taxon>
        <taxon>Bacillota</taxon>
        <taxon>Bacilli</taxon>
        <taxon>Bacillales</taxon>
        <taxon>Bacillaceae</taxon>
        <taxon>Gracilibacillus</taxon>
    </lineage>
</organism>
<dbReference type="PROSITE" id="PS50011">
    <property type="entry name" value="PROTEIN_KINASE_DOM"/>
    <property type="match status" value="1"/>
</dbReference>
<dbReference type="EMBL" id="FRCZ01000001">
    <property type="protein sequence ID" value="SHM73502.1"/>
    <property type="molecule type" value="Genomic_DNA"/>
</dbReference>
<evidence type="ECO:0000313" key="2">
    <source>
        <dbReference type="EMBL" id="SHM73502.1"/>
    </source>
</evidence>
<dbReference type="GO" id="GO:0005524">
    <property type="term" value="F:ATP binding"/>
    <property type="evidence" value="ECO:0007669"/>
    <property type="project" value="InterPro"/>
</dbReference>
<name>A0A1M7L6L8_9BACI</name>
<dbReference type="Gene3D" id="1.10.510.10">
    <property type="entry name" value="Transferase(Phosphotransferase) domain 1"/>
    <property type="match status" value="1"/>
</dbReference>
<keyword evidence="2" id="KW-0808">Transferase</keyword>
<dbReference type="OrthoDB" id="334783at2"/>
<evidence type="ECO:0000259" key="1">
    <source>
        <dbReference type="PROSITE" id="PS50011"/>
    </source>
</evidence>
<evidence type="ECO:0000313" key="3">
    <source>
        <dbReference type="Proteomes" id="UP000184184"/>
    </source>
</evidence>
<keyword evidence="2" id="KW-0723">Serine/threonine-protein kinase</keyword>
<proteinExistence type="predicted"/>
<dbReference type="GO" id="GO:0004674">
    <property type="term" value="F:protein serine/threonine kinase activity"/>
    <property type="evidence" value="ECO:0007669"/>
    <property type="project" value="UniProtKB-KW"/>
</dbReference>
<dbReference type="STRING" id="1027249.SAMN05216179_0955"/>
<keyword evidence="3" id="KW-1185">Reference proteome</keyword>